<accession>A0A5P2FZ04</accession>
<evidence type="ECO:0000256" key="1">
    <source>
        <dbReference type="ARBA" id="ARBA00004442"/>
    </source>
</evidence>
<feature type="domain" description="RagB/SusD" evidence="6">
    <location>
        <begin position="341"/>
        <end position="452"/>
    </location>
</feature>
<organism evidence="8 9">
    <name type="scientific">Rhizosphaericola mali</name>
    <dbReference type="NCBI Taxonomy" id="2545455"/>
    <lineage>
        <taxon>Bacteria</taxon>
        <taxon>Pseudomonadati</taxon>
        <taxon>Bacteroidota</taxon>
        <taxon>Chitinophagia</taxon>
        <taxon>Chitinophagales</taxon>
        <taxon>Chitinophagaceae</taxon>
        <taxon>Rhizosphaericola</taxon>
    </lineage>
</organism>
<dbReference type="RefSeq" id="WP_131328507.1">
    <property type="nucleotide sequence ID" value="NZ_CP044016.1"/>
</dbReference>
<keyword evidence="3" id="KW-0732">Signal</keyword>
<evidence type="ECO:0000256" key="4">
    <source>
        <dbReference type="ARBA" id="ARBA00023136"/>
    </source>
</evidence>
<gene>
    <name evidence="8" type="ORF">E0W69_002685</name>
</gene>
<evidence type="ECO:0000313" key="9">
    <source>
        <dbReference type="Proteomes" id="UP000292424"/>
    </source>
</evidence>
<sequence length="459" mass="51902">MKRYSISYLTLYMILVLLFTACKKQDEFLDARTNINLTVPSTINDFQQLLNNENLFNNNDPGLGTLTSEEFYPINATWLLASTVDRNAYMFASDIYQGSGDYSDWTAPYQAIYVCNVVLDGIANMDISSENKATLQGIKGRALFYRAWKFFGLLQTFSLPGDSSTFTNKDGIPLRLSSDFNEKVPRSKIKTCYDQIIADTKEAAALLPTTVQYPTMPSQAAAYGFLARVYLSLGNYDSAFLYSDNALQMTNSLTDYNEVNTAAYPTFSSGYVAEDIFHSTINPYNFLTIGYTSVDSVLLASYNVNDLRREAFFTARPIGTITFKGTYDYKRRAYSGIATDELYLTRAECEARRGNILSALDDINHLLSHRFKTGSYVPLSITDKDDIIDIVLMERRRELIFRGLRWLDLRRLNIKSSTAETLLRHFASLAYTLAPKDSKYAMPIPPTEIELSGISQNQR</sequence>
<dbReference type="KEGG" id="arac:E0W69_002685"/>
<keyword evidence="4" id="KW-0472">Membrane</keyword>
<dbReference type="GO" id="GO:0009279">
    <property type="term" value="C:cell outer membrane"/>
    <property type="evidence" value="ECO:0007669"/>
    <property type="project" value="UniProtKB-SubCell"/>
</dbReference>
<proteinExistence type="inferred from homology"/>
<dbReference type="InterPro" id="IPR012944">
    <property type="entry name" value="SusD_RagB_dom"/>
</dbReference>
<dbReference type="PROSITE" id="PS51257">
    <property type="entry name" value="PROKAR_LIPOPROTEIN"/>
    <property type="match status" value="1"/>
</dbReference>
<evidence type="ECO:0000256" key="2">
    <source>
        <dbReference type="ARBA" id="ARBA00006275"/>
    </source>
</evidence>
<dbReference type="InterPro" id="IPR011990">
    <property type="entry name" value="TPR-like_helical_dom_sf"/>
</dbReference>
<dbReference type="SUPFAM" id="SSF48452">
    <property type="entry name" value="TPR-like"/>
    <property type="match status" value="1"/>
</dbReference>
<evidence type="ECO:0000259" key="6">
    <source>
        <dbReference type="Pfam" id="PF07980"/>
    </source>
</evidence>
<dbReference type="Pfam" id="PF14322">
    <property type="entry name" value="SusD-like_3"/>
    <property type="match status" value="1"/>
</dbReference>
<dbReference type="OrthoDB" id="653598at2"/>
<reference evidence="8 9" key="1">
    <citation type="submission" date="2019-09" db="EMBL/GenBank/DDBJ databases">
        <title>Complete genome sequence of Arachidicoccus sp. B3-10 isolated from apple orchard soil.</title>
        <authorList>
            <person name="Kim H.S."/>
            <person name="Han K.-I."/>
            <person name="Suh M.K."/>
            <person name="Lee K.C."/>
            <person name="Eom M.K."/>
            <person name="Kim J.-S."/>
            <person name="Kang S.W."/>
            <person name="Sin Y."/>
            <person name="Lee J.-S."/>
        </authorList>
    </citation>
    <scope>NUCLEOTIDE SEQUENCE [LARGE SCALE GENOMIC DNA]</scope>
    <source>
        <strain evidence="8 9">B3-10</strain>
    </source>
</reference>
<dbReference type="AlphaFoldDB" id="A0A5P2FZ04"/>
<comment type="subcellular location">
    <subcellularLocation>
        <location evidence="1">Cell outer membrane</location>
    </subcellularLocation>
</comment>
<dbReference type="EMBL" id="CP044016">
    <property type="protein sequence ID" value="QES87618.1"/>
    <property type="molecule type" value="Genomic_DNA"/>
</dbReference>
<keyword evidence="5" id="KW-0998">Cell outer membrane</keyword>
<evidence type="ECO:0000259" key="7">
    <source>
        <dbReference type="Pfam" id="PF14322"/>
    </source>
</evidence>
<evidence type="ECO:0000256" key="5">
    <source>
        <dbReference type="ARBA" id="ARBA00023237"/>
    </source>
</evidence>
<dbReference type="Gene3D" id="1.25.40.390">
    <property type="match status" value="1"/>
</dbReference>
<dbReference type="Proteomes" id="UP000292424">
    <property type="component" value="Chromosome"/>
</dbReference>
<keyword evidence="9" id="KW-1185">Reference proteome</keyword>
<evidence type="ECO:0000256" key="3">
    <source>
        <dbReference type="ARBA" id="ARBA00022729"/>
    </source>
</evidence>
<dbReference type="InterPro" id="IPR033985">
    <property type="entry name" value="SusD-like_N"/>
</dbReference>
<name>A0A5P2FZ04_9BACT</name>
<dbReference type="Pfam" id="PF07980">
    <property type="entry name" value="SusD_RagB"/>
    <property type="match status" value="1"/>
</dbReference>
<feature type="domain" description="SusD-like N-terminal" evidence="7">
    <location>
        <begin position="27"/>
        <end position="231"/>
    </location>
</feature>
<protein>
    <submittedName>
        <fullName evidence="8">RagB/SusD family nutrient uptake outer membrane protein</fullName>
    </submittedName>
</protein>
<comment type="similarity">
    <text evidence="2">Belongs to the SusD family.</text>
</comment>
<evidence type="ECO:0000313" key="8">
    <source>
        <dbReference type="EMBL" id="QES87618.1"/>
    </source>
</evidence>